<gene>
    <name evidence="1" type="ORF">MILVUS5_LOCUS19462</name>
</gene>
<sequence>MRRKERKSGRREDQEKREVVDRLLLVLDNFKRAKAQIKLETKGEEKINNNYQSIYKRFIEIQNLPCAENLSQGTILFLQCWFNKFQQYRNRDLCLTGESSTGHYIPQLAKLMIEMNKRNKLLNLKGISMRYRCLDDPNDALNLLAIFDASMPNDAFSFLVILKPR</sequence>
<evidence type="ECO:0000313" key="2">
    <source>
        <dbReference type="Proteomes" id="UP001177021"/>
    </source>
</evidence>
<organism evidence="1 2">
    <name type="scientific">Trifolium pratense</name>
    <name type="common">Red clover</name>
    <dbReference type="NCBI Taxonomy" id="57577"/>
    <lineage>
        <taxon>Eukaryota</taxon>
        <taxon>Viridiplantae</taxon>
        <taxon>Streptophyta</taxon>
        <taxon>Embryophyta</taxon>
        <taxon>Tracheophyta</taxon>
        <taxon>Spermatophyta</taxon>
        <taxon>Magnoliopsida</taxon>
        <taxon>eudicotyledons</taxon>
        <taxon>Gunneridae</taxon>
        <taxon>Pentapetalae</taxon>
        <taxon>rosids</taxon>
        <taxon>fabids</taxon>
        <taxon>Fabales</taxon>
        <taxon>Fabaceae</taxon>
        <taxon>Papilionoideae</taxon>
        <taxon>50 kb inversion clade</taxon>
        <taxon>NPAAA clade</taxon>
        <taxon>Hologalegina</taxon>
        <taxon>IRL clade</taxon>
        <taxon>Trifolieae</taxon>
        <taxon>Trifolium</taxon>
    </lineage>
</organism>
<comment type="caution">
    <text evidence="1">The sequence shown here is derived from an EMBL/GenBank/DDBJ whole genome shotgun (WGS) entry which is preliminary data.</text>
</comment>
<proteinExistence type="predicted"/>
<accession>A0ACB0K3K3</accession>
<evidence type="ECO:0000313" key="1">
    <source>
        <dbReference type="EMBL" id="CAJ2651900.1"/>
    </source>
</evidence>
<name>A0ACB0K3K3_TRIPR</name>
<dbReference type="Proteomes" id="UP001177021">
    <property type="component" value="Unassembled WGS sequence"/>
</dbReference>
<dbReference type="EMBL" id="CASHSV030000188">
    <property type="protein sequence ID" value="CAJ2651900.1"/>
    <property type="molecule type" value="Genomic_DNA"/>
</dbReference>
<reference evidence="1" key="1">
    <citation type="submission" date="2023-10" db="EMBL/GenBank/DDBJ databases">
        <authorList>
            <person name="Rodriguez Cubillos JULIANA M."/>
            <person name="De Vega J."/>
        </authorList>
    </citation>
    <scope>NUCLEOTIDE SEQUENCE</scope>
</reference>
<keyword evidence="2" id="KW-1185">Reference proteome</keyword>
<protein>
    <submittedName>
        <fullName evidence="1">Uncharacterized protein</fullName>
    </submittedName>
</protein>